<dbReference type="SUPFAM" id="SSF51604">
    <property type="entry name" value="Enolase C-terminal domain-like"/>
    <property type="match status" value="1"/>
</dbReference>
<dbReference type="SUPFAM" id="SSF54826">
    <property type="entry name" value="Enolase N-terminal domain-like"/>
    <property type="match status" value="1"/>
</dbReference>
<evidence type="ECO:0000259" key="1">
    <source>
        <dbReference type="SMART" id="SM00922"/>
    </source>
</evidence>
<sequence>MRTEAGSSSAGAGLPLRVRRVEAGVRDMRLRLPFRFGQVTLTRCPQLFVRAEIEVAGHGSAFGHAAEMMVPRWFDKRPERDASRNIADLATAFTRAAQAYENDKAASAFGLFERHCGALAAAGRSAGETALSTTFGQAVLDRAVLDALCRAAGLPVHEALARNLPGLADTPLLPDLAGWDWNGWLRTRRPSASLQARHTIGMLDALSDEPAEPDAGALPVTLPAVIRRYGHRFFKIKLGGDPQADIERLDAVLAVLDRLCPQHRYTLDGNEQYADIDRLTQLADGLRTLPRVAQRPQALLYLEQPLPRDGSFVDGLAALHLPAPLLLDEGDAALDSFVQARAAGWAGISSKGCKGIWKALANRARCERQASADGTPPFLSAEDLTCQAGLSVQQDLAWAALLGLTHAERNGHHYVDGFGTAPDAEAQAFATAHPDLYECSAGRPRLAIREGAIALDSLFAQPGFATGALPDFDHLAPLDHAPSMV</sequence>
<dbReference type="EMBL" id="QQAV01000002">
    <property type="protein sequence ID" value="RDI27433.1"/>
    <property type="molecule type" value="Genomic_DNA"/>
</dbReference>
<dbReference type="Gene3D" id="3.20.20.120">
    <property type="entry name" value="Enolase-like C-terminal domain"/>
    <property type="match status" value="1"/>
</dbReference>
<reference evidence="2 3" key="1">
    <citation type="submission" date="2018-07" db="EMBL/GenBank/DDBJ databases">
        <title>Genomic Encyclopedia of Type Strains, Phase IV (KMG-IV): sequencing the most valuable type-strain genomes for metagenomic binning, comparative biology and taxonomic classification.</title>
        <authorList>
            <person name="Goeker M."/>
        </authorList>
    </citation>
    <scope>NUCLEOTIDE SEQUENCE [LARGE SCALE GENOMIC DNA]</scope>
    <source>
        <strain evidence="2 3">DSM 21352</strain>
    </source>
</reference>
<protein>
    <recommendedName>
        <fullName evidence="1">Mandelate racemase/muconate lactonizing enzyme C-terminal domain-containing protein</fullName>
    </recommendedName>
</protein>
<dbReference type="RefSeq" id="WP_114802473.1">
    <property type="nucleotide sequence ID" value="NZ_QQAV01000002.1"/>
</dbReference>
<dbReference type="SMART" id="SM00922">
    <property type="entry name" value="MR_MLE"/>
    <property type="match status" value="1"/>
</dbReference>
<comment type="caution">
    <text evidence="2">The sequence shown here is derived from an EMBL/GenBank/DDBJ whole genome shotgun (WGS) entry which is preliminary data.</text>
</comment>
<evidence type="ECO:0000313" key="2">
    <source>
        <dbReference type="EMBL" id="RDI27433.1"/>
    </source>
</evidence>
<dbReference type="Proteomes" id="UP000255265">
    <property type="component" value="Unassembled WGS sequence"/>
</dbReference>
<keyword evidence="3" id="KW-1185">Reference proteome</keyword>
<dbReference type="OrthoDB" id="7809546at2"/>
<proteinExistence type="predicted"/>
<organism evidence="2 3">
    <name type="scientific">Pseudacidovorax intermedius</name>
    <dbReference type="NCBI Taxonomy" id="433924"/>
    <lineage>
        <taxon>Bacteria</taxon>
        <taxon>Pseudomonadati</taxon>
        <taxon>Pseudomonadota</taxon>
        <taxon>Betaproteobacteria</taxon>
        <taxon>Burkholderiales</taxon>
        <taxon>Comamonadaceae</taxon>
        <taxon>Pseudacidovorax</taxon>
    </lineage>
</organism>
<accession>A0A370FQD2</accession>
<dbReference type="InterPro" id="IPR029017">
    <property type="entry name" value="Enolase-like_N"/>
</dbReference>
<gene>
    <name evidence="2" type="ORF">DFR41_102471</name>
</gene>
<dbReference type="InterPro" id="IPR013342">
    <property type="entry name" value="Mandelate_racemase_C"/>
</dbReference>
<dbReference type="InterPro" id="IPR036849">
    <property type="entry name" value="Enolase-like_C_sf"/>
</dbReference>
<name>A0A370FQD2_9BURK</name>
<feature type="domain" description="Mandelate racemase/muconate lactonizing enzyme C-terminal" evidence="1">
    <location>
        <begin position="219"/>
        <end position="324"/>
    </location>
</feature>
<dbReference type="Gene3D" id="3.30.390.10">
    <property type="entry name" value="Enolase-like, N-terminal domain"/>
    <property type="match status" value="1"/>
</dbReference>
<evidence type="ECO:0000313" key="3">
    <source>
        <dbReference type="Proteomes" id="UP000255265"/>
    </source>
</evidence>
<dbReference type="AlphaFoldDB" id="A0A370FQD2"/>